<dbReference type="Gene3D" id="1.10.260.40">
    <property type="entry name" value="lambda repressor-like DNA-binding domains"/>
    <property type="match status" value="1"/>
</dbReference>
<dbReference type="SUPFAM" id="SSF51182">
    <property type="entry name" value="RmlC-like cupins"/>
    <property type="match status" value="1"/>
</dbReference>
<dbReference type="OrthoDB" id="5343295at2"/>
<organism evidence="3 4">
    <name type="scientific">Desulfacinum infernum DSM 9756</name>
    <dbReference type="NCBI Taxonomy" id="1121391"/>
    <lineage>
        <taxon>Bacteria</taxon>
        <taxon>Pseudomonadati</taxon>
        <taxon>Thermodesulfobacteriota</taxon>
        <taxon>Syntrophobacteria</taxon>
        <taxon>Syntrophobacterales</taxon>
        <taxon>Syntrophobacteraceae</taxon>
        <taxon>Desulfacinum</taxon>
    </lineage>
</organism>
<protein>
    <submittedName>
        <fullName evidence="3">Transcriptional regulator, XRE family with cupin sensor</fullName>
    </submittedName>
</protein>
<dbReference type="EMBL" id="FQVB01000005">
    <property type="protein sequence ID" value="SHE53769.1"/>
    <property type="molecule type" value="Genomic_DNA"/>
</dbReference>
<dbReference type="RefSeq" id="WP_073036532.1">
    <property type="nucleotide sequence ID" value="NZ_FQVB01000005.1"/>
</dbReference>
<dbReference type="PANTHER" id="PTHR46797:SF1">
    <property type="entry name" value="METHYLPHOSPHONATE SYNTHASE"/>
    <property type="match status" value="1"/>
</dbReference>
<dbReference type="InterPro" id="IPR014710">
    <property type="entry name" value="RmlC-like_jellyroll"/>
</dbReference>
<dbReference type="Pfam" id="PF07883">
    <property type="entry name" value="Cupin_2"/>
    <property type="match status" value="1"/>
</dbReference>
<evidence type="ECO:0000259" key="2">
    <source>
        <dbReference type="PROSITE" id="PS50943"/>
    </source>
</evidence>
<dbReference type="Pfam" id="PF01381">
    <property type="entry name" value="HTH_3"/>
    <property type="match status" value="1"/>
</dbReference>
<keyword evidence="1" id="KW-0238">DNA-binding</keyword>
<evidence type="ECO:0000313" key="4">
    <source>
        <dbReference type="Proteomes" id="UP000184076"/>
    </source>
</evidence>
<keyword evidence="4" id="KW-1185">Reference proteome</keyword>
<dbReference type="STRING" id="1121391.SAMN02745206_00427"/>
<proteinExistence type="predicted"/>
<dbReference type="SMART" id="SM00530">
    <property type="entry name" value="HTH_XRE"/>
    <property type="match status" value="1"/>
</dbReference>
<dbReference type="InterPro" id="IPR050807">
    <property type="entry name" value="TransReg_Diox_bact_type"/>
</dbReference>
<dbReference type="Proteomes" id="UP000184076">
    <property type="component" value="Unassembled WGS sequence"/>
</dbReference>
<dbReference type="InterPro" id="IPR013096">
    <property type="entry name" value="Cupin_2"/>
</dbReference>
<dbReference type="GO" id="GO:0003677">
    <property type="term" value="F:DNA binding"/>
    <property type="evidence" value="ECO:0007669"/>
    <property type="project" value="UniProtKB-KW"/>
</dbReference>
<dbReference type="PROSITE" id="PS50943">
    <property type="entry name" value="HTH_CROC1"/>
    <property type="match status" value="1"/>
</dbReference>
<dbReference type="CDD" id="cd02209">
    <property type="entry name" value="cupin_XRE_C"/>
    <property type="match status" value="1"/>
</dbReference>
<dbReference type="GO" id="GO:0005829">
    <property type="term" value="C:cytosol"/>
    <property type="evidence" value="ECO:0007669"/>
    <property type="project" value="TreeGrafter"/>
</dbReference>
<dbReference type="GO" id="GO:0003700">
    <property type="term" value="F:DNA-binding transcription factor activity"/>
    <property type="evidence" value="ECO:0007669"/>
    <property type="project" value="TreeGrafter"/>
</dbReference>
<evidence type="ECO:0000256" key="1">
    <source>
        <dbReference type="ARBA" id="ARBA00023125"/>
    </source>
</evidence>
<dbReference type="SUPFAM" id="SSF47413">
    <property type="entry name" value="lambda repressor-like DNA-binding domains"/>
    <property type="match status" value="1"/>
</dbReference>
<dbReference type="AlphaFoldDB" id="A0A1M4UAK2"/>
<evidence type="ECO:0000313" key="3">
    <source>
        <dbReference type="EMBL" id="SHE53769.1"/>
    </source>
</evidence>
<dbReference type="Gene3D" id="2.60.120.10">
    <property type="entry name" value="Jelly Rolls"/>
    <property type="match status" value="1"/>
</dbReference>
<dbReference type="InterPro" id="IPR011051">
    <property type="entry name" value="RmlC_Cupin_sf"/>
</dbReference>
<accession>A0A1M4UAK2</accession>
<reference evidence="4" key="1">
    <citation type="submission" date="2016-11" db="EMBL/GenBank/DDBJ databases">
        <authorList>
            <person name="Varghese N."/>
            <person name="Submissions S."/>
        </authorList>
    </citation>
    <scope>NUCLEOTIDE SEQUENCE [LARGE SCALE GENOMIC DNA]</scope>
    <source>
        <strain evidence="4">DSM 9756</strain>
    </source>
</reference>
<dbReference type="InterPro" id="IPR001387">
    <property type="entry name" value="Cro/C1-type_HTH"/>
</dbReference>
<dbReference type="PANTHER" id="PTHR46797">
    <property type="entry name" value="HTH-TYPE TRANSCRIPTIONAL REGULATOR"/>
    <property type="match status" value="1"/>
</dbReference>
<dbReference type="CDD" id="cd00093">
    <property type="entry name" value="HTH_XRE"/>
    <property type="match status" value="1"/>
</dbReference>
<feature type="domain" description="HTH cro/C1-type" evidence="2">
    <location>
        <begin position="11"/>
        <end position="65"/>
    </location>
</feature>
<gene>
    <name evidence="3" type="ORF">SAMN02745206_00427</name>
</gene>
<sequence>MIDESAIGRRVRDYRKAKGLTLQEMADATGFSKGYLSKLETSKKAPPLSTLSRIAKVLGVTTSVLLGEVSTQSSISLVKKDERIPIAHEGTAFGYSYLSIAHRYPDRHMQPFILVLPPNPVKPKAMFQHDSEEMMFVLKGTMRLHFGDQILIVEEGDCVYFDGNVPHYGESYGDHETVILMVIHSK</sequence>
<name>A0A1M4UAK2_9BACT</name>
<dbReference type="InterPro" id="IPR010982">
    <property type="entry name" value="Lambda_DNA-bd_dom_sf"/>
</dbReference>